<comment type="caution">
    <text evidence="1">The sequence shown here is derived from an EMBL/GenBank/DDBJ whole genome shotgun (WGS) entry which is preliminary data.</text>
</comment>
<organism evidence="1 2">
    <name type="scientific">Gemmobacter aquaticus</name>
    <dbReference type="NCBI Taxonomy" id="490185"/>
    <lineage>
        <taxon>Bacteria</taxon>
        <taxon>Pseudomonadati</taxon>
        <taxon>Pseudomonadota</taxon>
        <taxon>Alphaproteobacteria</taxon>
        <taxon>Rhodobacterales</taxon>
        <taxon>Paracoccaceae</taxon>
        <taxon>Gemmobacter</taxon>
    </lineage>
</organism>
<dbReference type="AlphaFoldDB" id="A0A917YI44"/>
<dbReference type="RefSeq" id="WP_146285984.1">
    <property type="nucleotide sequence ID" value="NZ_BMLP01000001.1"/>
</dbReference>
<dbReference type="EMBL" id="BMLP01000001">
    <property type="protein sequence ID" value="GGO24087.1"/>
    <property type="molecule type" value="Genomic_DNA"/>
</dbReference>
<accession>A0A917YI44</accession>
<proteinExistence type="predicted"/>
<evidence type="ECO:0000313" key="1">
    <source>
        <dbReference type="EMBL" id="GGO24087.1"/>
    </source>
</evidence>
<evidence type="ECO:0000313" key="2">
    <source>
        <dbReference type="Proteomes" id="UP000598196"/>
    </source>
</evidence>
<dbReference type="InterPro" id="IPR054197">
    <property type="entry name" value="DUF6902"/>
</dbReference>
<name>A0A917YI44_9RHOB</name>
<dbReference type="Pfam" id="PF21843">
    <property type="entry name" value="DUF6902"/>
    <property type="match status" value="1"/>
</dbReference>
<dbReference type="OrthoDB" id="7810029at2"/>
<reference evidence="1 2" key="1">
    <citation type="journal article" date="2014" name="Int. J. Syst. Evol. Microbiol.">
        <title>Complete genome sequence of Corynebacterium casei LMG S-19264T (=DSM 44701T), isolated from a smear-ripened cheese.</title>
        <authorList>
            <consortium name="US DOE Joint Genome Institute (JGI-PGF)"/>
            <person name="Walter F."/>
            <person name="Albersmeier A."/>
            <person name="Kalinowski J."/>
            <person name="Ruckert C."/>
        </authorList>
    </citation>
    <scope>NUCLEOTIDE SEQUENCE [LARGE SCALE GENOMIC DNA]</scope>
    <source>
        <strain evidence="1 2">CGMCC 1.7029</strain>
    </source>
</reference>
<keyword evidence="2" id="KW-1185">Reference proteome</keyword>
<gene>
    <name evidence="1" type="ORF">GCM10010991_02070</name>
</gene>
<protein>
    <submittedName>
        <fullName evidence="1">Uncharacterized protein</fullName>
    </submittedName>
</protein>
<sequence>MSNVIRLAFRSQSARPLSQDGGLHRLLEAFALHRRRTGDPFWLKENAEVLGILAATGARVPVAALAVYRPFLDEAADMLAFHPQYYRLILNVVVNLEALGMPTGLSTRMAEWIITEDWPASEVNDLQRAEVRHLLARAGHKVEMPGLTERLLGFASRPQTFALPNPRAAYDLVHAVFYLGDYGRTSLQLPSQVLESLHMLGCLAHLDQNADLLAEVCVALRHAGQDLPALWADYLAAEAGKFRIDSRPCPDSSDAYHNYLVSQWLIGTMGNAAFTEIHGSGPMSFRLPVLHVSPLREWSQALRALGPARSDDWDAMRKACATRVSAHALAVADSGAAGSPEFAAFFRAFARTGAMPEGSARRGRA</sequence>
<dbReference type="Proteomes" id="UP000598196">
    <property type="component" value="Unassembled WGS sequence"/>
</dbReference>